<organism evidence="13 14">
    <name type="scientific">Rhizoclosmatium globosum</name>
    <dbReference type="NCBI Taxonomy" id="329046"/>
    <lineage>
        <taxon>Eukaryota</taxon>
        <taxon>Fungi</taxon>
        <taxon>Fungi incertae sedis</taxon>
        <taxon>Chytridiomycota</taxon>
        <taxon>Chytridiomycota incertae sedis</taxon>
        <taxon>Chytridiomycetes</taxon>
        <taxon>Chytridiales</taxon>
        <taxon>Chytriomycetaceae</taxon>
        <taxon>Rhizoclosmatium</taxon>
    </lineage>
</organism>
<evidence type="ECO:0000256" key="7">
    <source>
        <dbReference type="ARBA" id="ARBA00023163"/>
    </source>
</evidence>
<proteinExistence type="predicted"/>
<feature type="compositionally biased region" description="Low complexity" evidence="11">
    <location>
        <begin position="323"/>
        <end position="343"/>
    </location>
</feature>
<name>A0A1Y2CZL3_9FUNG</name>
<gene>
    <name evidence="13" type="ORF">BCR33DRAFT_711650</name>
</gene>
<feature type="DNA-binding region" description="Homeobox" evidence="9">
    <location>
        <begin position="182"/>
        <end position="231"/>
    </location>
</feature>
<feature type="region of interest" description="Disordered" evidence="11">
    <location>
        <begin position="65"/>
        <end position="173"/>
    </location>
</feature>
<keyword evidence="7" id="KW-0804">Transcription</keyword>
<dbReference type="PANTHER" id="PTHR45793">
    <property type="entry name" value="HOMEOBOX PROTEIN"/>
    <property type="match status" value="1"/>
</dbReference>
<feature type="compositionally biased region" description="Low complexity" evidence="11">
    <location>
        <begin position="126"/>
        <end position="135"/>
    </location>
</feature>
<evidence type="ECO:0000313" key="13">
    <source>
        <dbReference type="EMBL" id="ORY52314.1"/>
    </source>
</evidence>
<evidence type="ECO:0000256" key="5">
    <source>
        <dbReference type="ARBA" id="ARBA00023125"/>
    </source>
</evidence>
<dbReference type="AlphaFoldDB" id="A0A1Y2CZL3"/>
<evidence type="ECO:0000256" key="9">
    <source>
        <dbReference type="PROSITE-ProRule" id="PRU00108"/>
    </source>
</evidence>
<feature type="region of interest" description="Disordered" evidence="11">
    <location>
        <begin position="323"/>
        <end position="349"/>
    </location>
</feature>
<dbReference type="GO" id="GO:0000978">
    <property type="term" value="F:RNA polymerase II cis-regulatory region sequence-specific DNA binding"/>
    <property type="evidence" value="ECO:0007669"/>
    <property type="project" value="TreeGrafter"/>
</dbReference>
<dbReference type="PROSITE" id="PS50071">
    <property type="entry name" value="HOMEOBOX_2"/>
    <property type="match status" value="1"/>
</dbReference>
<dbReference type="PANTHER" id="PTHR45793:SF22">
    <property type="entry name" value="CONE-ROD HOMEOBOX PROTEIN"/>
    <property type="match status" value="1"/>
</dbReference>
<comment type="caution">
    <text evidence="13">The sequence shown here is derived from an EMBL/GenBank/DDBJ whole genome shotgun (WGS) entry which is preliminary data.</text>
</comment>
<evidence type="ECO:0000256" key="4">
    <source>
        <dbReference type="ARBA" id="ARBA00023015"/>
    </source>
</evidence>
<evidence type="ECO:0000256" key="1">
    <source>
        <dbReference type="ARBA" id="ARBA00004123"/>
    </source>
</evidence>
<keyword evidence="14" id="KW-1185">Reference proteome</keyword>
<dbReference type="OrthoDB" id="6159439at2759"/>
<feature type="domain" description="Homeobox" evidence="12">
    <location>
        <begin position="180"/>
        <end position="230"/>
    </location>
</feature>
<dbReference type="GO" id="GO:0005634">
    <property type="term" value="C:nucleus"/>
    <property type="evidence" value="ECO:0007669"/>
    <property type="project" value="UniProtKB-SubCell"/>
</dbReference>
<feature type="compositionally biased region" description="Basic residues" evidence="11">
    <location>
        <begin position="106"/>
        <end position="125"/>
    </location>
</feature>
<evidence type="ECO:0000256" key="6">
    <source>
        <dbReference type="ARBA" id="ARBA00023155"/>
    </source>
</evidence>
<accession>A0A1Y2CZL3</accession>
<evidence type="ECO:0000256" key="3">
    <source>
        <dbReference type="ARBA" id="ARBA00022782"/>
    </source>
</evidence>
<sequence length="349" mass="38000">MTSHTHPTPTATATPIGSRGDALSMLSVAAAAAVGSAEAGQGPKLPSFGAAFGAIAAAYPVPSPLSGQMSQMSQAEQARQQSTAAAVGTSHQGQQRLPFNQPQPPIHHHHHHHPFQHHHNQHQHNYHQQVQHHPQVYASSQALRHPQHSRPQSHPDAHRSPTTTQQRFMVPPTSGCVRATRAQLKVLEAIFAENPLPSTQMHNSIAERINMSKQSVRNWFQNQRAKVRRAANEGDKDAAVKVALLNQIQMERTQMKYAAPPPSNSPTLSHEPVSPISHNEPSNQELPKQEPAHTYPPSFVIPSSSSISSTYPSYSHSSYHYHQSSLSATPSSSSTPPNTSPHSIMTLVI</sequence>
<evidence type="ECO:0000256" key="8">
    <source>
        <dbReference type="ARBA" id="ARBA00023242"/>
    </source>
</evidence>
<reference evidence="13 14" key="1">
    <citation type="submission" date="2016-07" db="EMBL/GenBank/DDBJ databases">
        <title>Pervasive Adenine N6-methylation of Active Genes in Fungi.</title>
        <authorList>
            <consortium name="DOE Joint Genome Institute"/>
            <person name="Mondo S.J."/>
            <person name="Dannebaum R.O."/>
            <person name="Kuo R.C."/>
            <person name="Labutti K."/>
            <person name="Haridas S."/>
            <person name="Kuo A."/>
            <person name="Salamov A."/>
            <person name="Ahrendt S.R."/>
            <person name="Lipzen A."/>
            <person name="Sullivan W."/>
            <person name="Andreopoulos W.B."/>
            <person name="Clum A."/>
            <person name="Lindquist E."/>
            <person name="Daum C."/>
            <person name="Ramamoorthy G.K."/>
            <person name="Gryganskyi A."/>
            <person name="Culley D."/>
            <person name="Magnuson J.K."/>
            <person name="James T.Y."/>
            <person name="O'Malley M.A."/>
            <person name="Stajich J.E."/>
            <person name="Spatafora J.W."/>
            <person name="Visel A."/>
            <person name="Grigoriev I.V."/>
        </authorList>
    </citation>
    <scope>NUCLEOTIDE SEQUENCE [LARGE SCALE GENOMIC DNA]</scope>
    <source>
        <strain evidence="13 14">JEL800</strain>
    </source>
</reference>
<evidence type="ECO:0000313" key="14">
    <source>
        <dbReference type="Proteomes" id="UP000193642"/>
    </source>
</evidence>
<dbReference type="Proteomes" id="UP000193642">
    <property type="component" value="Unassembled WGS sequence"/>
</dbReference>
<dbReference type="PROSITE" id="PS00027">
    <property type="entry name" value="HOMEOBOX_1"/>
    <property type="match status" value="1"/>
</dbReference>
<dbReference type="InterPro" id="IPR001356">
    <property type="entry name" value="HD"/>
</dbReference>
<keyword evidence="2" id="KW-0217">Developmental protein</keyword>
<evidence type="ECO:0000256" key="10">
    <source>
        <dbReference type="RuleBase" id="RU000682"/>
    </source>
</evidence>
<feature type="region of interest" description="Disordered" evidence="11">
    <location>
        <begin position="257"/>
        <end position="300"/>
    </location>
</feature>
<dbReference type="Gene3D" id="1.10.10.60">
    <property type="entry name" value="Homeodomain-like"/>
    <property type="match status" value="1"/>
</dbReference>
<keyword evidence="6 9" id="KW-0371">Homeobox</keyword>
<protein>
    <recommendedName>
        <fullName evidence="12">Homeobox domain-containing protein</fullName>
    </recommendedName>
</protein>
<dbReference type="EMBL" id="MCGO01000003">
    <property type="protein sequence ID" value="ORY52314.1"/>
    <property type="molecule type" value="Genomic_DNA"/>
</dbReference>
<comment type="subcellular location">
    <subcellularLocation>
        <location evidence="1 9 10">Nucleus</location>
    </subcellularLocation>
</comment>
<dbReference type="Pfam" id="PF00046">
    <property type="entry name" value="Homeodomain"/>
    <property type="match status" value="1"/>
</dbReference>
<dbReference type="SMART" id="SM00389">
    <property type="entry name" value="HOX"/>
    <property type="match status" value="1"/>
</dbReference>
<dbReference type="SUPFAM" id="SSF46689">
    <property type="entry name" value="Homeodomain-like"/>
    <property type="match status" value="1"/>
</dbReference>
<dbReference type="CDD" id="cd00086">
    <property type="entry name" value="homeodomain"/>
    <property type="match status" value="1"/>
</dbReference>
<evidence type="ECO:0000259" key="12">
    <source>
        <dbReference type="PROSITE" id="PS50071"/>
    </source>
</evidence>
<keyword evidence="4" id="KW-0805">Transcription regulation</keyword>
<dbReference type="InterPro" id="IPR009057">
    <property type="entry name" value="Homeodomain-like_sf"/>
</dbReference>
<keyword evidence="8 9" id="KW-0539">Nucleus</keyword>
<feature type="compositionally biased region" description="Polar residues" evidence="11">
    <location>
        <begin position="276"/>
        <end position="286"/>
    </location>
</feature>
<keyword evidence="5 9" id="KW-0238">DNA-binding</keyword>
<evidence type="ECO:0000256" key="2">
    <source>
        <dbReference type="ARBA" id="ARBA00022473"/>
    </source>
</evidence>
<dbReference type="GO" id="GO:0030154">
    <property type="term" value="P:cell differentiation"/>
    <property type="evidence" value="ECO:0007669"/>
    <property type="project" value="UniProtKB-KW"/>
</dbReference>
<evidence type="ECO:0000256" key="11">
    <source>
        <dbReference type="SAM" id="MobiDB-lite"/>
    </source>
</evidence>
<keyword evidence="3" id="KW-0221">Differentiation</keyword>
<dbReference type="GO" id="GO:0000981">
    <property type="term" value="F:DNA-binding transcription factor activity, RNA polymerase II-specific"/>
    <property type="evidence" value="ECO:0007669"/>
    <property type="project" value="InterPro"/>
</dbReference>
<feature type="compositionally biased region" description="Polar residues" evidence="11">
    <location>
        <begin position="65"/>
        <end position="98"/>
    </location>
</feature>
<dbReference type="InterPro" id="IPR017970">
    <property type="entry name" value="Homeobox_CS"/>
</dbReference>